<proteinExistence type="predicted"/>
<sequence>MRIAQNGRESGQTLIMLALSMSVVFGFAAMAIDMGSMFRAKRNMQIAADAAATAAALDNLYNGSITSAKAAGQAAATANGVTNGSSGATVTINNPPSAGPNAGSSGYFEAIVQTSNPTFFMSYLGTKSMAVAARAVAGTPAVNDSCIYIANPTASDVFHVQGSTTISAPNCGIYINSSSTSAVKITGNASTITAGYFDDYGGNSGHQTSPTPISTNSAAQSDPFGNVTGPSLSACSGSNISTATSVTTSNASTAIPTAANGVACFSNAVTLNNGVTLPGAANGVVYVFENGLTIATGATVTIGTGTAIGSATTGATIDLYGGTLNQNSNSVLNSWAPTAGTYNGISILQPLSNTTTPLQVQFGSNNETLDGVIYAPGVEVYLQDNGGGVEATGVYANTMYIKSSTLNVPSYSAANPNTTPLRLVTLVE</sequence>
<keyword evidence="4" id="KW-1185">Reference proteome</keyword>
<organism evidence="3 4">
    <name type="scientific">Acidicapsa dinghuensis</name>
    <dbReference type="NCBI Taxonomy" id="2218256"/>
    <lineage>
        <taxon>Bacteria</taxon>
        <taxon>Pseudomonadati</taxon>
        <taxon>Acidobacteriota</taxon>
        <taxon>Terriglobia</taxon>
        <taxon>Terriglobales</taxon>
        <taxon>Acidobacteriaceae</taxon>
        <taxon>Acidicapsa</taxon>
    </lineage>
</organism>
<dbReference type="EMBL" id="JBHSPH010000002">
    <property type="protein sequence ID" value="MFC5861644.1"/>
    <property type="molecule type" value="Genomic_DNA"/>
</dbReference>
<evidence type="ECO:0000256" key="1">
    <source>
        <dbReference type="SAM" id="Phobius"/>
    </source>
</evidence>
<name>A0ABW1ECD3_9BACT</name>
<accession>A0ABW1ECD3</accession>
<dbReference type="Proteomes" id="UP001596091">
    <property type="component" value="Unassembled WGS sequence"/>
</dbReference>
<gene>
    <name evidence="3" type="ORF">ACFPT7_05020</name>
</gene>
<reference evidence="4" key="1">
    <citation type="journal article" date="2019" name="Int. J. Syst. Evol. Microbiol.">
        <title>The Global Catalogue of Microorganisms (GCM) 10K type strain sequencing project: providing services to taxonomists for standard genome sequencing and annotation.</title>
        <authorList>
            <consortium name="The Broad Institute Genomics Platform"/>
            <consortium name="The Broad Institute Genome Sequencing Center for Infectious Disease"/>
            <person name="Wu L."/>
            <person name="Ma J."/>
        </authorList>
    </citation>
    <scope>NUCLEOTIDE SEQUENCE [LARGE SCALE GENOMIC DNA]</scope>
    <source>
        <strain evidence="4">JCM 4087</strain>
    </source>
</reference>
<dbReference type="Pfam" id="PF13400">
    <property type="entry name" value="Tad"/>
    <property type="match status" value="1"/>
</dbReference>
<keyword evidence="1" id="KW-1133">Transmembrane helix</keyword>
<evidence type="ECO:0000313" key="4">
    <source>
        <dbReference type="Proteomes" id="UP001596091"/>
    </source>
</evidence>
<keyword evidence="1" id="KW-0812">Transmembrane</keyword>
<keyword evidence="1" id="KW-0472">Membrane</keyword>
<feature type="transmembrane region" description="Helical" evidence="1">
    <location>
        <begin position="12"/>
        <end position="32"/>
    </location>
</feature>
<comment type="caution">
    <text evidence="3">The sequence shown here is derived from an EMBL/GenBank/DDBJ whole genome shotgun (WGS) entry which is preliminary data.</text>
</comment>
<dbReference type="InterPro" id="IPR028087">
    <property type="entry name" value="Tad_N"/>
</dbReference>
<protein>
    <submittedName>
        <fullName evidence="3">Pilus assembly protein TadG-related protein</fullName>
    </submittedName>
</protein>
<evidence type="ECO:0000259" key="2">
    <source>
        <dbReference type="Pfam" id="PF13400"/>
    </source>
</evidence>
<dbReference type="RefSeq" id="WP_263337093.1">
    <property type="nucleotide sequence ID" value="NZ_JAGSYH010000004.1"/>
</dbReference>
<feature type="domain" description="Putative Flp pilus-assembly TadG-like N-terminal" evidence="2">
    <location>
        <begin position="11"/>
        <end position="56"/>
    </location>
</feature>
<evidence type="ECO:0000313" key="3">
    <source>
        <dbReference type="EMBL" id="MFC5861644.1"/>
    </source>
</evidence>